<keyword evidence="2" id="KW-0862">Zinc</keyword>
<dbReference type="InterPro" id="IPR038718">
    <property type="entry name" value="SNF2-like_sf"/>
</dbReference>
<dbReference type="Pfam" id="PF08455">
    <property type="entry name" value="SNF2_assoc"/>
    <property type="match status" value="1"/>
</dbReference>
<dbReference type="SMART" id="SM00490">
    <property type="entry name" value="HELICc"/>
    <property type="match status" value="1"/>
</dbReference>
<evidence type="ECO:0000313" key="7">
    <source>
        <dbReference type="Proteomes" id="UP000627781"/>
    </source>
</evidence>
<feature type="domain" description="Helicase C-terminal" evidence="5">
    <location>
        <begin position="915"/>
        <end position="1069"/>
    </location>
</feature>
<feature type="domain" description="Helicase ATP-binding" evidence="4">
    <location>
        <begin position="638"/>
        <end position="795"/>
    </location>
</feature>
<comment type="caution">
    <text evidence="6">The sequence shown here is derived from an EMBL/GenBank/DDBJ whole genome shotgun (WGS) entry which is preliminary data.</text>
</comment>
<dbReference type="Pfam" id="PF00176">
    <property type="entry name" value="SNF2-rel_dom"/>
    <property type="match status" value="1"/>
</dbReference>
<dbReference type="Gene3D" id="3.40.50.10810">
    <property type="entry name" value="Tandem AAA-ATPase domain"/>
    <property type="match status" value="1"/>
</dbReference>
<name>A0ABR8PTQ5_9CLOT</name>
<protein>
    <submittedName>
        <fullName evidence="6">DEAD/DEAH box helicase</fullName>
    </submittedName>
</protein>
<dbReference type="InterPro" id="IPR013663">
    <property type="entry name" value="Helicase_SWF/SNF/SWI_bac"/>
</dbReference>
<dbReference type="InterPro" id="IPR000330">
    <property type="entry name" value="SNF2_N"/>
</dbReference>
<keyword evidence="1" id="KW-0378">Hydrolase</keyword>
<dbReference type="SUPFAM" id="SSF52540">
    <property type="entry name" value="P-loop containing nucleoside triphosphate hydrolases"/>
    <property type="match status" value="2"/>
</dbReference>
<keyword evidence="2" id="KW-0863">Zinc-finger</keyword>
<dbReference type="Gene3D" id="3.40.50.300">
    <property type="entry name" value="P-loop containing nucleotide triphosphate hydrolases"/>
    <property type="match status" value="1"/>
</dbReference>
<dbReference type="GO" id="GO:0004386">
    <property type="term" value="F:helicase activity"/>
    <property type="evidence" value="ECO:0007669"/>
    <property type="project" value="UniProtKB-KW"/>
</dbReference>
<dbReference type="Proteomes" id="UP000627781">
    <property type="component" value="Unassembled WGS sequence"/>
</dbReference>
<dbReference type="CDD" id="cd18793">
    <property type="entry name" value="SF2_C_SNF"/>
    <property type="match status" value="1"/>
</dbReference>
<dbReference type="InterPro" id="IPR049730">
    <property type="entry name" value="SNF2/RAD54-like_C"/>
</dbReference>
<dbReference type="SMART" id="SM00487">
    <property type="entry name" value="DEXDc"/>
    <property type="match status" value="1"/>
</dbReference>
<evidence type="ECO:0000313" key="6">
    <source>
        <dbReference type="EMBL" id="MBD7911536.1"/>
    </source>
</evidence>
<evidence type="ECO:0000256" key="2">
    <source>
        <dbReference type="PROSITE-ProRule" id="PRU00325"/>
    </source>
</evidence>
<dbReference type="PROSITE" id="PS51192">
    <property type="entry name" value="HELICASE_ATP_BIND_1"/>
    <property type="match status" value="1"/>
</dbReference>
<gene>
    <name evidence="6" type="ORF">H9661_09225</name>
</gene>
<evidence type="ECO:0000256" key="1">
    <source>
        <dbReference type="ARBA" id="ARBA00022801"/>
    </source>
</evidence>
<evidence type="ECO:0000259" key="3">
    <source>
        <dbReference type="PROSITE" id="PS50966"/>
    </source>
</evidence>
<dbReference type="RefSeq" id="WP_191768415.1">
    <property type="nucleotide sequence ID" value="NZ_JACSRA010000012.1"/>
</dbReference>
<evidence type="ECO:0000259" key="5">
    <source>
        <dbReference type="PROSITE" id="PS51194"/>
    </source>
</evidence>
<keyword evidence="6" id="KW-0547">Nucleotide-binding</keyword>
<keyword evidence="6" id="KW-0067">ATP-binding</keyword>
<reference evidence="6 7" key="1">
    <citation type="submission" date="2020-08" db="EMBL/GenBank/DDBJ databases">
        <title>A Genomic Blueprint of the Chicken Gut Microbiome.</title>
        <authorList>
            <person name="Gilroy R."/>
            <person name="Ravi A."/>
            <person name="Getino M."/>
            <person name="Pursley I."/>
            <person name="Horton D.L."/>
            <person name="Alikhan N.-F."/>
            <person name="Baker D."/>
            <person name="Gharbi K."/>
            <person name="Hall N."/>
            <person name="Watson M."/>
            <person name="Adriaenssens E.M."/>
            <person name="Foster-Nyarko E."/>
            <person name="Jarju S."/>
            <person name="Secka A."/>
            <person name="Antonio M."/>
            <person name="Oren A."/>
            <person name="Chaudhuri R."/>
            <person name="La Ragione R.M."/>
            <person name="Hildebrand F."/>
            <person name="Pallen M.J."/>
        </authorList>
    </citation>
    <scope>NUCLEOTIDE SEQUENCE [LARGE SCALE GENOMIC DNA]</scope>
    <source>
        <strain evidence="6 7">Sa3CVN1</strain>
    </source>
</reference>
<dbReference type="InterPro" id="IPR007527">
    <property type="entry name" value="Znf_SWIM"/>
</dbReference>
<dbReference type="InterPro" id="IPR001650">
    <property type="entry name" value="Helicase_C-like"/>
</dbReference>
<dbReference type="CDD" id="cd18012">
    <property type="entry name" value="DEXQc_arch_SWI2_SNF2"/>
    <property type="match status" value="1"/>
</dbReference>
<keyword evidence="2" id="KW-0479">Metal-binding</keyword>
<dbReference type="PROSITE" id="PS51194">
    <property type="entry name" value="HELICASE_CTER"/>
    <property type="match status" value="1"/>
</dbReference>
<dbReference type="PANTHER" id="PTHR10799">
    <property type="entry name" value="SNF2/RAD54 HELICASE FAMILY"/>
    <property type="match status" value="1"/>
</dbReference>
<keyword evidence="6" id="KW-0347">Helicase</keyword>
<dbReference type="InterPro" id="IPR014001">
    <property type="entry name" value="Helicase_ATP-bd"/>
</dbReference>
<dbReference type="PROSITE" id="PS50966">
    <property type="entry name" value="ZF_SWIM"/>
    <property type="match status" value="1"/>
</dbReference>
<sequence length="1088" mass="125967">MIKQALIEGFKKSTYGKNEKDGERVFKNDLISEINLGGDSDSLDIEASVISEDLFSEYLCKLNIDKKNKEVAYTNCTCSAFEKNGYKKNNYVCKHLVATFYKLLRNLDEDPELKERLGLYYNKEEEIVKATESSILDFLLGENKRRQELKFEVIINKISWTGKIAAEFKIGLQGMKSNKLYSLKDIDGFLVALYNRIQINYGKEFVFDINKQKLSIKDKKLIKFIELLKDIDLSGTSFKKVEQKLVVGKQITIPKALVKQFMSIIKNHRVYLGSGFYSRQLETEIIEDNIPVPLNLKEIGNMLKLEAPRGVPEPLTDSDDVYLYDAIIYIPPDEQVEKLTPYIEAFNHGNAIFFTKAEEDRVLRELIPSMQKVTKDIELSSSISNKVVIAPVSFKFYFDKDDEIYLDLKVSYNEYEFNYFDTFTEKVIYRDSIKEGKVIEKLRELGFEEVNNRFVFFKDEEYIFNFFKEDILELQDIGDVYYSDRFTGIKSLNQGSFSGEVKKGKYDYFEFKFKLSDIPPEESALILRAFRDNKKYYRLKSGEFLDLEEIEMKKFLRLLDSLENESNIDDNTITIHKSKGMYLEDYLEEEDIKYIKGRRGLKSLKNSLKNLKAKDFPLPDNIKANLRNYQKDGYTWLRTLDYLGFGGILGDEMGLGKTLQTITFICSNPNSKSLIIAPTSLIYNWYSEFKKFAPHIKVAILGGSRSDREDLINDRNRYDVLITTYNIVKRDLDLYEDIEFDYCILDEAQNIKNSHSQAAKTCKAIKAKTRFALTGTPLENSLMELWSIFDFIMPGYLYDEKKFTTRYHRRLEEDEVIIKELTKLINPFILRRYKKDVIKELPDKIEKRLIVPMDEEQKVVYGTFSKYAEELIEQKVKDDEFKNSKIEILSYITKLRQICLDPSVVMDNYKGGSGKIDALLETVSQSIGEGHKILVFSQFTSVLKNIAASFKLNNISFSYLDGSTPSKVRGKLVEDFNNDKDTSVFLISLKAGGTGLNLTSADVVIHFDPWWNPAVEDQATDRAHRIGQKKIVEVIKMISEGTIEEKILDLQEEKKKLINKVVGEEVDLGDNFNSLQEEEILSLFSKNY</sequence>
<proteinExistence type="predicted"/>
<accession>A0ABR8PTQ5</accession>
<dbReference type="InterPro" id="IPR027417">
    <property type="entry name" value="P-loop_NTPase"/>
</dbReference>
<feature type="domain" description="SWIM-type" evidence="3">
    <location>
        <begin position="58"/>
        <end position="104"/>
    </location>
</feature>
<evidence type="ECO:0000259" key="4">
    <source>
        <dbReference type="PROSITE" id="PS51192"/>
    </source>
</evidence>
<dbReference type="Pfam" id="PF00271">
    <property type="entry name" value="Helicase_C"/>
    <property type="match status" value="1"/>
</dbReference>
<keyword evidence="7" id="KW-1185">Reference proteome</keyword>
<dbReference type="EMBL" id="JACSRA010000012">
    <property type="protein sequence ID" value="MBD7911536.1"/>
    <property type="molecule type" value="Genomic_DNA"/>
</dbReference>
<organism evidence="6 7">
    <name type="scientific">Clostridium cibarium</name>
    <dbReference type="NCBI Taxonomy" id="2762247"/>
    <lineage>
        <taxon>Bacteria</taxon>
        <taxon>Bacillati</taxon>
        <taxon>Bacillota</taxon>
        <taxon>Clostridia</taxon>
        <taxon>Eubacteriales</taxon>
        <taxon>Clostridiaceae</taxon>
        <taxon>Clostridium</taxon>
    </lineage>
</organism>